<dbReference type="Proteomes" id="UP000193642">
    <property type="component" value="Unassembled WGS sequence"/>
</dbReference>
<accession>A0A1Y2CE16</accession>
<dbReference type="EMBL" id="MCGO01000020">
    <property type="protein sequence ID" value="ORY45283.1"/>
    <property type="molecule type" value="Genomic_DNA"/>
</dbReference>
<evidence type="ECO:0000313" key="2">
    <source>
        <dbReference type="Proteomes" id="UP000193642"/>
    </source>
</evidence>
<organism evidence="1 2">
    <name type="scientific">Rhizoclosmatium globosum</name>
    <dbReference type="NCBI Taxonomy" id="329046"/>
    <lineage>
        <taxon>Eukaryota</taxon>
        <taxon>Fungi</taxon>
        <taxon>Fungi incertae sedis</taxon>
        <taxon>Chytridiomycota</taxon>
        <taxon>Chytridiomycota incertae sedis</taxon>
        <taxon>Chytridiomycetes</taxon>
        <taxon>Chytridiales</taxon>
        <taxon>Chytriomycetaceae</taxon>
        <taxon>Rhizoclosmatium</taxon>
    </lineage>
</organism>
<keyword evidence="2" id="KW-1185">Reference proteome</keyword>
<protein>
    <submittedName>
        <fullName evidence="1">Uncharacterized protein</fullName>
    </submittedName>
</protein>
<comment type="caution">
    <text evidence="1">The sequence shown here is derived from an EMBL/GenBank/DDBJ whole genome shotgun (WGS) entry which is preliminary data.</text>
</comment>
<sequence>MSNSFLVSAFYHDGSCASNNLFAFGFKPFPSCATTPSNLLNGTCEFTGGKQMPNDYTSNLCVKDDYDFLGQMTKTVAGQDYVMIQGFDNDATCMDRTKVSSYYSLVFNKGINIPNVPIEDWSPEGFQFSRITGDSTKVSLKGRDGKEIKTIPVNTCISYGSTSYILAFPEAILTPTSATKASAAPVTTAVNYGATTTPRNINSGAASIAAGAFAFLAALII</sequence>
<dbReference type="OrthoDB" id="10293669at2759"/>
<gene>
    <name evidence="1" type="ORF">BCR33DRAFT_716568</name>
</gene>
<reference evidence="1 2" key="1">
    <citation type="submission" date="2016-07" db="EMBL/GenBank/DDBJ databases">
        <title>Pervasive Adenine N6-methylation of Active Genes in Fungi.</title>
        <authorList>
            <consortium name="DOE Joint Genome Institute"/>
            <person name="Mondo S.J."/>
            <person name="Dannebaum R.O."/>
            <person name="Kuo R.C."/>
            <person name="Labutti K."/>
            <person name="Haridas S."/>
            <person name="Kuo A."/>
            <person name="Salamov A."/>
            <person name="Ahrendt S.R."/>
            <person name="Lipzen A."/>
            <person name="Sullivan W."/>
            <person name="Andreopoulos W.B."/>
            <person name="Clum A."/>
            <person name="Lindquist E."/>
            <person name="Daum C."/>
            <person name="Ramamoorthy G.K."/>
            <person name="Gryganskyi A."/>
            <person name="Culley D."/>
            <person name="Magnuson J.K."/>
            <person name="James T.Y."/>
            <person name="O'Malley M.A."/>
            <person name="Stajich J.E."/>
            <person name="Spatafora J.W."/>
            <person name="Visel A."/>
            <person name="Grigoriev I.V."/>
        </authorList>
    </citation>
    <scope>NUCLEOTIDE SEQUENCE [LARGE SCALE GENOMIC DNA]</scope>
    <source>
        <strain evidence="1 2">JEL800</strain>
    </source>
</reference>
<dbReference type="AlphaFoldDB" id="A0A1Y2CE16"/>
<proteinExistence type="predicted"/>
<evidence type="ECO:0000313" key="1">
    <source>
        <dbReference type="EMBL" id="ORY45283.1"/>
    </source>
</evidence>
<name>A0A1Y2CE16_9FUNG</name>